<reference evidence="4" key="1">
    <citation type="journal article" date="2019" name="Int. J. Syst. Evol. Microbiol.">
        <title>The Global Catalogue of Microorganisms (GCM) 10K type strain sequencing project: providing services to taxonomists for standard genome sequencing and annotation.</title>
        <authorList>
            <consortium name="The Broad Institute Genomics Platform"/>
            <consortium name="The Broad Institute Genome Sequencing Center for Infectious Disease"/>
            <person name="Wu L."/>
            <person name="Ma J."/>
        </authorList>
    </citation>
    <scope>NUCLEOTIDE SEQUENCE [LARGE SCALE GENOMIC DNA]</scope>
    <source>
        <strain evidence="4">DT28</strain>
    </source>
</reference>
<dbReference type="RefSeq" id="WP_377336624.1">
    <property type="nucleotide sequence ID" value="NZ_JBHSGB010000017.1"/>
</dbReference>
<dbReference type="PANTHER" id="PTHR12526">
    <property type="entry name" value="GLYCOSYLTRANSFERASE"/>
    <property type="match status" value="1"/>
</dbReference>
<name>A0ABV9JRE9_9GAMM</name>
<dbReference type="SUPFAM" id="SSF53756">
    <property type="entry name" value="UDP-Glycosyltransferase/glycogen phosphorylase"/>
    <property type="match status" value="1"/>
</dbReference>
<dbReference type="Pfam" id="PF00534">
    <property type="entry name" value="Glycos_transf_1"/>
    <property type="match status" value="1"/>
</dbReference>
<dbReference type="InterPro" id="IPR028098">
    <property type="entry name" value="Glyco_trans_4-like_N"/>
</dbReference>
<gene>
    <name evidence="3" type="ORF">ACFO3I_17730</name>
</gene>
<evidence type="ECO:0000313" key="4">
    <source>
        <dbReference type="Proteomes" id="UP001595962"/>
    </source>
</evidence>
<dbReference type="Gene3D" id="3.40.50.2000">
    <property type="entry name" value="Glycogen Phosphorylase B"/>
    <property type="match status" value="2"/>
</dbReference>
<evidence type="ECO:0000313" key="3">
    <source>
        <dbReference type="EMBL" id="MFC4656863.1"/>
    </source>
</evidence>
<dbReference type="PANTHER" id="PTHR12526:SF638">
    <property type="entry name" value="SPORE COAT PROTEIN SA"/>
    <property type="match status" value="1"/>
</dbReference>
<keyword evidence="4" id="KW-1185">Reference proteome</keyword>
<accession>A0ABV9JRE9</accession>
<dbReference type="Proteomes" id="UP001595962">
    <property type="component" value="Unassembled WGS sequence"/>
</dbReference>
<sequence>MHISTGLDIGGAEIMLERLLTSHPERKDELVIISLQDEGPIGIRLRNQGYQVIALNMAGKLAFPVALWQLTKLLKQIKPDLVQTWMYHADLLGGIAARLAGVRHLIWGIHCSNLPIGRPLTKLVMKAGAAMSGWLPDAIVAVAEVARQNHIGYGYNANKFIVIPNGFAPLSSIPAAQKEATRRELGLKDGQLIIGAVGRNHPDKGQDVLIEALALLPAELNWRCLLVGRDNEPGNVALTKLLERHNLSDKVQLLGLRDDIPVLLNCFDLFCLPSRSEAFPMALGEAMSVGLPCVATDVGDCRELVGDTGLIIPPLSPSLLAKALTTMLCFSADERNQLGQKARERVLGSFSLNVVSQQYDQLYSRIAKQKESADV</sequence>
<comment type="caution">
    <text evidence="3">The sequence shown here is derived from an EMBL/GenBank/DDBJ whole genome shotgun (WGS) entry which is preliminary data.</text>
</comment>
<feature type="domain" description="Glycosyltransferase subfamily 4-like N-terminal" evidence="2">
    <location>
        <begin position="9"/>
        <end position="167"/>
    </location>
</feature>
<dbReference type="EMBL" id="JBHSGB010000017">
    <property type="protein sequence ID" value="MFC4656863.1"/>
    <property type="molecule type" value="Genomic_DNA"/>
</dbReference>
<evidence type="ECO:0000259" key="1">
    <source>
        <dbReference type="Pfam" id="PF00534"/>
    </source>
</evidence>
<dbReference type="InterPro" id="IPR001296">
    <property type="entry name" value="Glyco_trans_1"/>
</dbReference>
<protein>
    <submittedName>
        <fullName evidence="3">Glycosyltransferase family 4 protein</fullName>
    </submittedName>
</protein>
<dbReference type="CDD" id="cd03807">
    <property type="entry name" value="GT4_WbnK-like"/>
    <property type="match status" value="1"/>
</dbReference>
<proteinExistence type="predicted"/>
<feature type="domain" description="Glycosyl transferase family 1" evidence="1">
    <location>
        <begin position="178"/>
        <end position="345"/>
    </location>
</feature>
<organism evidence="3 4">
    <name type="scientific">Rheinheimera marina</name>
    <dbReference type="NCBI Taxonomy" id="1774958"/>
    <lineage>
        <taxon>Bacteria</taxon>
        <taxon>Pseudomonadati</taxon>
        <taxon>Pseudomonadota</taxon>
        <taxon>Gammaproteobacteria</taxon>
        <taxon>Chromatiales</taxon>
        <taxon>Chromatiaceae</taxon>
        <taxon>Rheinheimera</taxon>
    </lineage>
</organism>
<dbReference type="Pfam" id="PF13439">
    <property type="entry name" value="Glyco_transf_4"/>
    <property type="match status" value="1"/>
</dbReference>
<evidence type="ECO:0000259" key="2">
    <source>
        <dbReference type="Pfam" id="PF13439"/>
    </source>
</evidence>